<dbReference type="RefSeq" id="WP_260795664.1">
    <property type="nucleotide sequence ID" value="NZ_CP093313.1"/>
</dbReference>
<protein>
    <submittedName>
        <fullName evidence="2">MBL fold metallo-hydrolase</fullName>
    </submittedName>
</protein>
<sequence>MRIASRFLFKVAVGSAMVAVPLAPRAIAQDKMSHAKGQLLIYAIDVEGGQATLLVTPEKASLLVDTGWPGSNGRDVGRIQAAMKDAGIDKLDHVLITHFHVDHVGGVPNLVQKVQVGEFIDHGENREDSDITRHDYAAYVKAIEGHKRRIVKPGDAIDIPGLTTIVIAADGEHIKSVPGVTPKANPYCASEPKWDMDTTENPRSTGVLVRFGKFRFLDLGDLTKAKEIPLVCPENLIGHVDLYLVNHHGMNLSNSKAFVDAIAPRVAIMDNGAHKAGSPEAWQTVHESPGLEDLWMLHTAEGSDAAHNSADPLIANLKGGADGAYFKVVAHEDGSFSVMNSRTGQTKQYARK</sequence>
<dbReference type="Gene3D" id="3.60.15.10">
    <property type="entry name" value="Ribonuclease Z/Hydroxyacylglutathione hydrolase-like"/>
    <property type="match status" value="1"/>
</dbReference>
<dbReference type="InterPro" id="IPR001279">
    <property type="entry name" value="Metallo-B-lactamas"/>
</dbReference>
<proteinExistence type="predicted"/>
<dbReference type="Proteomes" id="UP001059380">
    <property type="component" value="Chromosome"/>
</dbReference>
<dbReference type="PANTHER" id="PTHR30619:SF1">
    <property type="entry name" value="RECOMBINATION PROTEIN 2"/>
    <property type="match status" value="1"/>
</dbReference>
<evidence type="ECO:0000313" key="2">
    <source>
        <dbReference type="EMBL" id="UWZ86021.1"/>
    </source>
</evidence>
<reference evidence="2" key="1">
    <citation type="submission" date="2021-04" db="EMBL/GenBank/DDBJ databases">
        <title>Phylogenetic analysis of Acidobacteriaceae.</title>
        <authorList>
            <person name="Qiu L."/>
            <person name="Zhang Q."/>
        </authorList>
    </citation>
    <scope>NUCLEOTIDE SEQUENCE</scope>
    <source>
        <strain evidence="2">DSM 25168</strain>
    </source>
</reference>
<keyword evidence="3" id="KW-1185">Reference proteome</keyword>
<dbReference type="AlphaFoldDB" id="A0A9J7BXR3"/>
<accession>A0A9J7BXR3</accession>
<feature type="domain" description="Metallo-beta-lactamase" evidence="1">
    <location>
        <begin position="48"/>
        <end position="274"/>
    </location>
</feature>
<dbReference type="PANTHER" id="PTHR30619">
    <property type="entry name" value="DNA INTERNALIZATION/COMPETENCE PROTEIN COMEC/REC2"/>
    <property type="match status" value="1"/>
</dbReference>
<gene>
    <name evidence="2" type="ORF">MOP44_08760</name>
</gene>
<dbReference type="Pfam" id="PF00753">
    <property type="entry name" value="Lactamase_B"/>
    <property type="match status" value="1"/>
</dbReference>
<name>A0A9J7BXR3_9BACT</name>
<dbReference type="KEGG" id="orp:MOP44_08760"/>
<dbReference type="SMART" id="SM00849">
    <property type="entry name" value="Lactamase_B"/>
    <property type="match status" value="1"/>
</dbReference>
<organism evidence="2 3">
    <name type="scientific">Occallatibacter riparius</name>
    <dbReference type="NCBI Taxonomy" id="1002689"/>
    <lineage>
        <taxon>Bacteria</taxon>
        <taxon>Pseudomonadati</taxon>
        <taxon>Acidobacteriota</taxon>
        <taxon>Terriglobia</taxon>
        <taxon>Terriglobales</taxon>
        <taxon>Acidobacteriaceae</taxon>
        <taxon>Occallatibacter</taxon>
    </lineage>
</organism>
<evidence type="ECO:0000313" key="3">
    <source>
        <dbReference type="Proteomes" id="UP001059380"/>
    </source>
</evidence>
<evidence type="ECO:0000259" key="1">
    <source>
        <dbReference type="SMART" id="SM00849"/>
    </source>
</evidence>
<dbReference type="InterPro" id="IPR052159">
    <property type="entry name" value="Competence_DNA_uptake"/>
</dbReference>
<dbReference type="InterPro" id="IPR036866">
    <property type="entry name" value="RibonucZ/Hydroxyglut_hydro"/>
</dbReference>
<dbReference type="EMBL" id="CP093313">
    <property type="protein sequence ID" value="UWZ86021.1"/>
    <property type="molecule type" value="Genomic_DNA"/>
</dbReference>
<dbReference type="SUPFAM" id="SSF56281">
    <property type="entry name" value="Metallo-hydrolase/oxidoreductase"/>
    <property type="match status" value="1"/>
</dbReference>